<comment type="caution">
    <text evidence="2">The sequence shown here is derived from an EMBL/GenBank/DDBJ whole genome shotgun (WGS) entry which is preliminary data.</text>
</comment>
<evidence type="ECO:0000313" key="3">
    <source>
        <dbReference type="Proteomes" id="UP001221142"/>
    </source>
</evidence>
<sequence length="320" mass="36582">MTSWMLVSREWLSIVVPIFLRDVWFTSQSLIMHLSESCLSPGLAYRLAGITNLRQYLAENSRSLTISIYQKRTTEYRRQCTELAEYAADPTCECIVAGLCGPRKPYYGIPPKMIASTIHTFFPNIKSLHFVLVDCLPTLWYWDMDFLLSPSLAQYYPDCLTDLHITFAYTCPPPPLLVGAPRGTFYPLRSSYHMPHVLNFTAVERLVVREANADFVAFFTTVCPRLECIESTAEFGAEDLPPEVATKLGDRMVSRRLATTTEWGIKGSDIRPEEEPLSAPCIPKQNSPANLKADTRSPITPKKIFMWPWRTVRRLFRLRL</sequence>
<accession>A0AAD7FJM3</accession>
<name>A0AAD7FJM3_9AGAR</name>
<dbReference type="AlphaFoldDB" id="A0AAD7FJM3"/>
<reference evidence="2" key="1">
    <citation type="submission" date="2023-03" db="EMBL/GenBank/DDBJ databases">
        <title>Massive genome expansion in bonnet fungi (Mycena s.s.) driven by repeated elements and novel gene families across ecological guilds.</title>
        <authorList>
            <consortium name="Lawrence Berkeley National Laboratory"/>
            <person name="Harder C.B."/>
            <person name="Miyauchi S."/>
            <person name="Viragh M."/>
            <person name="Kuo A."/>
            <person name="Thoen E."/>
            <person name="Andreopoulos B."/>
            <person name="Lu D."/>
            <person name="Skrede I."/>
            <person name="Drula E."/>
            <person name="Henrissat B."/>
            <person name="Morin E."/>
            <person name="Kohler A."/>
            <person name="Barry K."/>
            <person name="LaButti K."/>
            <person name="Morin E."/>
            <person name="Salamov A."/>
            <person name="Lipzen A."/>
            <person name="Mereny Z."/>
            <person name="Hegedus B."/>
            <person name="Baldrian P."/>
            <person name="Stursova M."/>
            <person name="Weitz H."/>
            <person name="Taylor A."/>
            <person name="Grigoriev I.V."/>
            <person name="Nagy L.G."/>
            <person name="Martin F."/>
            <person name="Kauserud H."/>
        </authorList>
    </citation>
    <scope>NUCLEOTIDE SEQUENCE</scope>
    <source>
        <strain evidence="2">9284</strain>
    </source>
</reference>
<evidence type="ECO:0000256" key="1">
    <source>
        <dbReference type="SAM" id="MobiDB-lite"/>
    </source>
</evidence>
<organism evidence="2 3">
    <name type="scientific">Roridomyces roridus</name>
    <dbReference type="NCBI Taxonomy" id="1738132"/>
    <lineage>
        <taxon>Eukaryota</taxon>
        <taxon>Fungi</taxon>
        <taxon>Dikarya</taxon>
        <taxon>Basidiomycota</taxon>
        <taxon>Agaricomycotina</taxon>
        <taxon>Agaricomycetes</taxon>
        <taxon>Agaricomycetidae</taxon>
        <taxon>Agaricales</taxon>
        <taxon>Marasmiineae</taxon>
        <taxon>Mycenaceae</taxon>
        <taxon>Roridomyces</taxon>
    </lineage>
</organism>
<feature type="region of interest" description="Disordered" evidence="1">
    <location>
        <begin position="268"/>
        <end position="294"/>
    </location>
</feature>
<keyword evidence="3" id="KW-1185">Reference proteome</keyword>
<evidence type="ECO:0000313" key="2">
    <source>
        <dbReference type="EMBL" id="KAJ7628385.1"/>
    </source>
</evidence>
<dbReference type="Proteomes" id="UP001221142">
    <property type="component" value="Unassembled WGS sequence"/>
</dbReference>
<gene>
    <name evidence="2" type="ORF">FB45DRAFT_918154</name>
</gene>
<dbReference type="EMBL" id="JARKIF010000010">
    <property type="protein sequence ID" value="KAJ7628385.1"/>
    <property type="molecule type" value="Genomic_DNA"/>
</dbReference>
<protein>
    <submittedName>
        <fullName evidence="2">Uncharacterized protein</fullName>
    </submittedName>
</protein>
<proteinExistence type="predicted"/>